<dbReference type="Proteomes" id="UP000000657">
    <property type="component" value="Chromosome"/>
</dbReference>
<keyword evidence="1" id="KW-1133">Transmembrane helix</keyword>
<organism evidence="2 3">
    <name type="scientific">Frankia alni (strain DSM 45986 / CECT 9034 / ACN14a)</name>
    <dbReference type="NCBI Taxonomy" id="326424"/>
    <lineage>
        <taxon>Bacteria</taxon>
        <taxon>Bacillati</taxon>
        <taxon>Actinomycetota</taxon>
        <taxon>Actinomycetes</taxon>
        <taxon>Frankiales</taxon>
        <taxon>Frankiaceae</taxon>
        <taxon>Frankia</taxon>
    </lineage>
</organism>
<evidence type="ECO:0000313" key="2">
    <source>
        <dbReference type="EMBL" id="CAJ64950.1"/>
    </source>
</evidence>
<evidence type="ECO:0000256" key="1">
    <source>
        <dbReference type="SAM" id="Phobius"/>
    </source>
</evidence>
<reference evidence="2 3" key="1">
    <citation type="journal article" date="2007" name="Genome Res.">
        <title>Genome characteristics of facultatively symbiotic Frankia sp. strains reflect host range and host plant biogeography.</title>
        <authorList>
            <person name="Normand P."/>
            <person name="Lapierre P."/>
            <person name="Tisa L.S."/>
            <person name="Gogarten J.P."/>
            <person name="Alloisio N."/>
            <person name="Bagnarol E."/>
            <person name="Bassi C.A."/>
            <person name="Berry A.M."/>
            <person name="Bickhart D.M."/>
            <person name="Choisne N."/>
            <person name="Couloux A."/>
            <person name="Cournoyer B."/>
            <person name="Cruveiller S."/>
            <person name="Daubin V."/>
            <person name="Demange N."/>
            <person name="Francino M.P."/>
            <person name="Goltsman E."/>
            <person name="Huang Y."/>
            <person name="Kopp O.R."/>
            <person name="Labarre L."/>
            <person name="Lapidus A."/>
            <person name="Lavire C."/>
            <person name="Marechal J."/>
            <person name="Martinez M."/>
            <person name="Mastronunzio J.E."/>
            <person name="Mullin B.C."/>
            <person name="Niemann J."/>
            <person name="Pujic P."/>
            <person name="Rawnsley T."/>
            <person name="Rouy Z."/>
            <person name="Schenowitz C."/>
            <person name="Sellstedt A."/>
            <person name="Tavares F."/>
            <person name="Tomkins J.P."/>
            <person name="Vallenet D."/>
            <person name="Valverde C."/>
            <person name="Wall L.G."/>
            <person name="Wang Y."/>
            <person name="Medigue C."/>
            <person name="Benson D.R."/>
        </authorList>
    </citation>
    <scope>NUCLEOTIDE SEQUENCE [LARGE SCALE GENOMIC DNA]</scope>
    <source>
        <strain evidence="3">DSM 45986 / CECT 9034 / ACN14a</strain>
    </source>
</reference>
<name>Q0RC77_FRAAA</name>
<gene>
    <name evidence="2" type="ordered locus">FRAAL6327</name>
</gene>
<protein>
    <submittedName>
        <fullName evidence="2">Uncharacterized protein</fullName>
    </submittedName>
</protein>
<dbReference type="HOGENOM" id="CLU_2206181_0_0_11"/>
<proteinExistence type="predicted"/>
<dbReference type="EMBL" id="CT573213">
    <property type="protein sequence ID" value="CAJ64950.1"/>
    <property type="molecule type" value="Genomic_DNA"/>
</dbReference>
<sequence length="107" mass="12392">MRQIEPWRKISRPGAERRWRTEFNKTRSGEKTWIGSDVLRAFFVDLGHPIELFFNVIIGAIYPLPTILTAFHSLVLHKNKTAMVLVVVNKIDAESFLYRSSIGRVHV</sequence>
<evidence type="ECO:0000313" key="3">
    <source>
        <dbReference type="Proteomes" id="UP000000657"/>
    </source>
</evidence>
<accession>Q0RC77</accession>
<dbReference type="KEGG" id="fal:FRAAL6327"/>
<keyword evidence="1" id="KW-0812">Transmembrane</keyword>
<keyword evidence="1" id="KW-0472">Membrane</keyword>
<keyword evidence="3" id="KW-1185">Reference proteome</keyword>
<dbReference type="AlphaFoldDB" id="Q0RC77"/>
<feature type="transmembrane region" description="Helical" evidence="1">
    <location>
        <begin position="52"/>
        <end position="75"/>
    </location>
</feature>